<name>A0A6C0GHC6_9BACT</name>
<keyword evidence="1" id="KW-0732">Signal</keyword>
<dbReference type="EMBL" id="CP048222">
    <property type="protein sequence ID" value="QHT67295.1"/>
    <property type="molecule type" value="Genomic_DNA"/>
</dbReference>
<organism evidence="3 4">
    <name type="scientific">Rhodocytophaga rosea</name>
    <dbReference type="NCBI Taxonomy" id="2704465"/>
    <lineage>
        <taxon>Bacteria</taxon>
        <taxon>Pseudomonadati</taxon>
        <taxon>Bacteroidota</taxon>
        <taxon>Cytophagia</taxon>
        <taxon>Cytophagales</taxon>
        <taxon>Rhodocytophagaceae</taxon>
        <taxon>Rhodocytophaga</taxon>
    </lineage>
</organism>
<dbReference type="AlphaFoldDB" id="A0A6C0GHC6"/>
<dbReference type="RefSeq" id="WP_162443333.1">
    <property type="nucleotide sequence ID" value="NZ_CP048222.1"/>
</dbReference>
<feature type="signal peptide" evidence="1">
    <location>
        <begin position="1"/>
        <end position="25"/>
    </location>
</feature>
<dbReference type="InterPro" id="IPR036514">
    <property type="entry name" value="SGNH_hydro_sf"/>
</dbReference>
<feature type="domain" description="SGNH hydrolase-type esterase" evidence="2">
    <location>
        <begin position="51"/>
        <end position="226"/>
    </location>
</feature>
<dbReference type="Pfam" id="PF13472">
    <property type="entry name" value="Lipase_GDSL_2"/>
    <property type="match status" value="1"/>
</dbReference>
<evidence type="ECO:0000256" key="1">
    <source>
        <dbReference type="SAM" id="SignalP"/>
    </source>
</evidence>
<protein>
    <submittedName>
        <fullName evidence="3">SGNH/GDSL hydrolase family protein</fullName>
    </submittedName>
</protein>
<dbReference type="InterPro" id="IPR051532">
    <property type="entry name" value="Ester_Hydrolysis_Enzymes"/>
</dbReference>
<dbReference type="SUPFAM" id="SSF52266">
    <property type="entry name" value="SGNH hydrolase"/>
    <property type="match status" value="1"/>
</dbReference>
<dbReference type="CDD" id="cd01834">
    <property type="entry name" value="SGNH_hydrolase_like_2"/>
    <property type="match status" value="1"/>
</dbReference>
<gene>
    <name evidence="3" type="ORF">GXP67_11945</name>
</gene>
<sequence>MKKIATVLGYSIFLFLTLFFNTTVAQPASQLGTKTSNTVFEPINGDRVVFVGNSLFENDLTYGYLELALTTRWPNRNFTFRNIGWTGDTVWGEARSYISPPTTYDLLIEQLTKAQPTVVFIAYGAMEALEGEQGLSRFKEGLNKLIDKIDQLGAKTILLSAIPLMEVESGEDIGKRNSMLELYTAAIAKIAEERGKQYLNIYTPVLEKNKIIKLSDNGFHLNETGYYYLASVVEKELGLSTRTETASIDIAKQEATATIKVLNWGKNNGNLTFTISESLLPLPLPRQEEGAEKTRIIKINGLKKGIYTLSTENFQVVTASAKQWNEGVEIKQGGSYSQASQLREMIIKKNELYFHQYRPQNKTYILGFRSHEQGRHTKGLEDLSIIITWLEGQIAINRAPKEITYQLTPVK</sequence>
<dbReference type="KEGG" id="rhoz:GXP67_11945"/>
<dbReference type="GO" id="GO:0004622">
    <property type="term" value="F:phosphatidylcholine lysophospholipase activity"/>
    <property type="evidence" value="ECO:0007669"/>
    <property type="project" value="TreeGrafter"/>
</dbReference>
<dbReference type="Gene3D" id="3.40.50.1110">
    <property type="entry name" value="SGNH hydrolase"/>
    <property type="match status" value="1"/>
</dbReference>
<keyword evidence="3" id="KW-0378">Hydrolase</keyword>
<evidence type="ECO:0000313" key="4">
    <source>
        <dbReference type="Proteomes" id="UP000480178"/>
    </source>
</evidence>
<proteinExistence type="predicted"/>
<evidence type="ECO:0000259" key="2">
    <source>
        <dbReference type="Pfam" id="PF13472"/>
    </source>
</evidence>
<reference evidence="3 4" key="1">
    <citation type="submission" date="2020-01" db="EMBL/GenBank/DDBJ databases">
        <authorList>
            <person name="Kim M.K."/>
        </authorList>
    </citation>
    <scope>NUCLEOTIDE SEQUENCE [LARGE SCALE GENOMIC DNA]</scope>
    <source>
        <strain evidence="3 4">172606-1</strain>
    </source>
</reference>
<keyword evidence="4" id="KW-1185">Reference proteome</keyword>
<dbReference type="PANTHER" id="PTHR30383">
    <property type="entry name" value="THIOESTERASE 1/PROTEASE 1/LYSOPHOSPHOLIPASE L1"/>
    <property type="match status" value="1"/>
</dbReference>
<feature type="chain" id="PRO_5025369644" evidence="1">
    <location>
        <begin position="26"/>
        <end position="411"/>
    </location>
</feature>
<dbReference type="InterPro" id="IPR013830">
    <property type="entry name" value="SGNH_hydro"/>
</dbReference>
<accession>A0A6C0GHC6</accession>
<dbReference type="Proteomes" id="UP000480178">
    <property type="component" value="Chromosome"/>
</dbReference>
<evidence type="ECO:0000313" key="3">
    <source>
        <dbReference type="EMBL" id="QHT67295.1"/>
    </source>
</evidence>
<dbReference type="PANTHER" id="PTHR30383:SF5">
    <property type="entry name" value="SGNH HYDROLASE-TYPE ESTERASE DOMAIN-CONTAINING PROTEIN"/>
    <property type="match status" value="1"/>
</dbReference>